<dbReference type="Proteomes" id="UP000886520">
    <property type="component" value="Chromosome 14"/>
</dbReference>
<feature type="transmembrane region" description="Helical" evidence="7">
    <location>
        <begin position="137"/>
        <end position="166"/>
    </location>
</feature>
<comment type="caution">
    <text evidence="8">The sequence shown here is derived from an EMBL/GenBank/DDBJ whole genome shotgun (WGS) entry which is preliminary data.</text>
</comment>
<organism evidence="8 9">
    <name type="scientific">Adiantum capillus-veneris</name>
    <name type="common">Maidenhair fern</name>
    <dbReference type="NCBI Taxonomy" id="13818"/>
    <lineage>
        <taxon>Eukaryota</taxon>
        <taxon>Viridiplantae</taxon>
        <taxon>Streptophyta</taxon>
        <taxon>Embryophyta</taxon>
        <taxon>Tracheophyta</taxon>
        <taxon>Polypodiopsida</taxon>
        <taxon>Polypodiidae</taxon>
        <taxon>Polypodiales</taxon>
        <taxon>Pteridineae</taxon>
        <taxon>Pteridaceae</taxon>
        <taxon>Vittarioideae</taxon>
        <taxon>Adiantum</taxon>
    </lineage>
</organism>
<evidence type="ECO:0000256" key="3">
    <source>
        <dbReference type="ARBA" id="ARBA00006483"/>
    </source>
</evidence>
<sequence>MATPETISAAGVSTALGSATPSTRAAAARAFLGRISENWQQALSQSRPWRELVDRTSFGKPDSLSDATSRIRKNVAHFRLNYALIFTAVLALTLLSNPFSLFLLCGLLAAWIFMFIIRTAPLILFNRTFSEREALALMGLLSIVVIFMTNVGSVLISAAMLGAAVICVHAAFRVPDDLFLDDDVPASGGLLSFLSTGPSPPPIASHV</sequence>
<dbReference type="Pfam" id="PF03208">
    <property type="entry name" value="PRA1"/>
    <property type="match status" value="1"/>
</dbReference>
<dbReference type="PANTHER" id="PTHR19317">
    <property type="entry name" value="PRENYLATED RAB ACCEPTOR 1-RELATED"/>
    <property type="match status" value="1"/>
</dbReference>
<keyword evidence="7" id="KW-0813">Transport</keyword>
<keyword evidence="6 7" id="KW-0472">Membrane</keyword>
<dbReference type="OrthoDB" id="63113at2759"/>
<evidence type="ECO:0000256" key="4">
    <source>
        <dbReference type="ARBA" id="ARBA00022692"/>
    </source>
</evidence>
<name>A0A9D4UM96_ADICA</name>
<keyword evidence="9" id="KW-1185">Reference proteome</keyword>
<evidence type="ECO:0000256" key="1">
    <source>
        <dbReference type="ARBA" id="ARBA00002501"/>
    </source>
</evidence>
<dbReference type="InterPro" id="IPR004895">
    <property type="entry name" value="Prenylated_rab_accept_PRA1"/>
</dbReference>
<dbReference type="EMBL" id="JABFUD020000014">
    <property type="protein sequence ID" value="KAI5070385.1"/>
    <property type="molecule type" value="Genomic_DNA"/>
</dbReference>
<dbReference type="AlphaFoldDB" id="A0A9D4UM96"/>
<proteinExistence type="inferred from homology"/>
<comment type="subcellular location">
    <subcellularLocation>
        <location evidence="2 7">Membrane</location>
        <topology evidence="2 7">Multi-pass membrane protein</topology>
    </subcellularLocation>
</comment>
<keyword evidence="5 7" id="KW-1133">Transmembrane helix</keyword>
<evidence type="ECO:0000256" key="7">
    <source>
        <dbReference type="RuleBase" id="RU363107"/>
    </source>
</evidence>
<feature type="transmembrane region" description="Helical" evidence="7">
    <location>
        <begin position="78"/>
        <end position="95"/>
    </location>
</feature>
<dbReference type="GO" id="GO:0016192">
    <property type="term" value="P:vesicle-mediated transport"/>
    <property type="evidence" value="ECO:0007669"/>
    <property type="project" value="UniProtKB-ARBA"/>
</dbReference>
<reference evidence="8" key="1">
    <citation type="submission" date="2021-01" db="EMBL/GenBank/DDBJ databases">
        <title>Adiantum capillus-veneris genome.</title>
        <authorList>
            <person name="Fang Y."/>
            <person name="Liao Q."/>
        </authorList>
    </citation>
    <scope>NUCLEOTIDE SEQUENCE</scope>
    <source>
        <strain evidence="8">H3</strain>
        <tissue evidence="8">Leaf</tissue>
    </source>
</reference>
<evidence type="ECO:0000313" key="8">
    <source>
        <dbReference type="EMBL" id="KAI5070385.1"/>
    </source>
</evidence>
<dbReference type="GO" id="GO:0016020">
    <property type="term" value="C:membrane"/>
    <property type="evidence" value="ECO:0007669"/>
    <property type="project" value="UniProtKB-SubCell"/>
</dbReference>
<feature type="transmembrane region" description="Helical" evidence="7">
    <location>
        <begin position="101"/>
        <end position="125"/>
    </location>
</feature>
<gene>
    <name evidence="8" type="ORF">GOP47_0014728</name>
</gene>
<comment type="function">
    <text evidence="1 7">May be involved in both secretory and endocytic intracellular trafficking in the endosomal/prevacuolar compartments.</text>
</comment>
<evidence type="ECO:0000256" key="6">
    <source>
        <dbReference type="ARBA" id="ARBA00023136"/>
    </source>
</evidence>
<dbReference type="GO" id="GO:0005794">
    <property type="term" value="C:Golgi apparatus"/>
    <property type="evidence" value="ECO:0007669"/>
    <property type="project" value="TreeGrafter"/>
</dbReference>
<dbReference type="GO" id="GO:0005783">
    <property type="term" value="C:endoplasmic reticulum"/>
    <property type="evidence" value="ECO:0007669"/>
    <property type="project" value="TreeGrafter"/>
</dbReference>
<dbReference type="PANTHER" id="PTHR19317:SF0">
    <property type="entry name" value="PRENYLATED RAB ACCEPTOR PROTEIN 1"/>
    <property type="match status" value="1"/>
</dbReference>
<accession>A0A9D4UM96</accession>
<keyword evidence="4 7" id="KW-0812">Transmembrane</keyword>
<evidence type="ECO:0000313" key="9">
    <source>
        <dbReference type="Proteomes" id="UP000886520"/>
    </source>
</evidence>
<protein>
    <recommendedName>
        <fullName evidence="7">PRA1 family protein</fullName>
    </recommendedName>
</protein>
<comment type="similarity">
    <text evidence="3 7">Belongs to the PRA1 family.</text>
</comment>
<evidence type="ECO:0000256" key="2">
    <source>
        <dbReference type="ARBA" id="ARBA00004141"/>
    </source>
</evidence>
<evidence type="ECO:0000256" key="5">
    <source>
        <dbReference type="ARBA" id="ARBA00022989"/>
    </source>
</evidence>